<dbReference type="Pfam" id="PF02384">
    <property type="entry name" value="N6_Mtase"/>
    <property type="match status" value="1"/>
</dbReference>
<evidence type="ECO:0000313" key="8">
    <source>
        <dbReference type="EMBL" id="PWG01856.1"/>
    </source>
</evidence>
<dbReference type="PRINTS" id="PR00507">
    <property type="entry name" value="N12N6MTFRASE"/>
</dbReference>
<evidence type="ECO:0000256" key="6">
    <source>
        <dbReference type="ARBA" id="ARBA00047942"/>
    </source>
</evidence>
<dbReference type="PANTHER" id="PTHR33841">
    <property type="entry name" value="DNA METHYLTRANSFERASE YEEA-RELATED"/>
    <property type="match status" value="1"/>
</dbReference>
<dbReference type="Gene3D" id="3.40.50.150">
    <property type="entry name" value="Vaccinia Virus protein VP39"/>
    <property type="match status" value="1"/>
</dbReference>
<dbReference type="InterPro" id="IPR003356">
    <property type="entry name" value="DNA_methylase_A-5"/>
</dbReference>
<sequence length="1012" mass="113060">MTAALVTGWLEALGYEGIGDALVSDVNEIGRRPYASELYDLLDPAGDYRLDAVFLVENTPTICFIEGAQVHDQALIDALRQRLWNQNLASALLVLHSGELCAYSVPKWKNALATDRIGRAEARLDGHWSAGEIQSSEVQRRLSDWFDPNRRVDRDLLRQLSIAVTQLTGGATPPIERQLEAQMLLAQVLFVSYLEHRTIVGDDYRGEHDLRPFHELVKARDGAALDALIKQLKHDFNGDFLEPSEISWARLDGRAFGVVDSLLSRINLETGQRDFWNYDFSQIPVELLSGIYETFLQEERKVDGAYYTPRMLAELAAEEAFRDIADPSNLRIYDGACGSGILLTTAFRKVVAYREAALDRALDINERIELLQDTIFGGDINHIACRVTAFSLYLCLLERLSPRDLARLQREHDCRLPKLIGSNIAEGTSEGDFFSPKNTFSSSSSFDVVISNPPWRELRADEGQTAVAWAAKNRIRMPHRQFAAAFAAKATEAARPAGRIVLILPSSLITAPTNADFLRQFTVRFSIERMINLADFRRLLFAQAEHACTIVRASNLPGLRGERITGSFEYWMPKVDISFAFNRLTLHEYDTLSLPRSCLVEDNAVLRRRFWGGRRDAGLVQRLAQLPRLGDAMRDGGWIAAKGYHMRDGNKTASPEPLLHLRYLPTNALNSQSPVVDTALLTHLPVERGVASHGNLAMYEGPRVLWPDGTSPEIEVRAGFSDTPFCFSSAVGGLRLPEAERRTARLLTCYLRSSLAKYWLILTGYSASAERARVTVSEIRSLPFIRPEQHPRAEVAEQALTEANTQLARFERPGGMVFAQGAYEFARDGIDELIFRYFGLSEHEQILIRDMVDLVAKSLQPTSYPELHTPLQDPVQRDDVAAYLAQLQETLCRWSESSGGEGAISVARVDRAGDRTPIDVVHIALGKTISEVMRSPPQAATVRELLTAIASRIEKGSSIDFFSMPNSIFVWGNDVYLVKPSRKRFWTKSAALRDADEVVELLVSEPAEAAVA</sequence>
<dbReference type="GO" id="GO:0009007">
    <property type="term" value="F:site-specific DNA-methyltransferase (adenine-specific) activity"/>
    <property type="evidence" value="ECO:0007669"/>
    <property type="project" value="UniProtKB-EC"/>
</dbReference>
<keyword evidence="4" id="KW-0808">Transferase</keyword>
<dbReference type="InterPro" id="IPR050953">
    <property type="entry name" value="N4_N6_ade-DNA_methylase"/>
</dbReference>
<dbReference type="EC" id="2.1.1.72" evidence="2"/>
<evidence type="ECO:0000256" key="3">
    <source>
        <dbReference type="ARBA" id="ARBA00022603"/>
    </source>
</evidence>
<evidence type="ECO:0000256" key="1">
    <source>
        <dbReference type="ARBA" id="ARBA00006594"/>
    </source>
</evidence>
<dbReference type="RefSeq" id="WP_109269995.1">
    <property type="nucleotide sequence ID" value="NZ_QFFF01000001.1"/>
</dbReference>
<dbReference type="PROSITE" id="PS00092">
    <property type="entry name" value="N6_MTASE"/>
    <property type="match status" value="1"/>
</dbReference>
<proteinExistence type="inferred from homology"/>
<dbReference type="PANTHER" id="PTHR33841:SF1">
    <property type="entry name" value="DNA METHYLTRANSFERASE A"/>
    <property type="match status" value="1"/>
</dbReference>
<comment type="similarity">
    <text evidence="1">Belongs to the N(4)/N(6)-methyltransferase family.</text>
</comment>
<comment type="catalytic activity">
    <reaction evidence="6">
        <text>a 2'-deoxyadenosine in DNA + S-adenosyl-L-methionine = an N(6)-methyl-2'-deoxyadenosine in DNA + S-adenosyl-L-homocysteine + H(+)</text>
        <dbReference type="Rhea" id="RHEA:15197"/>
        <dbReference type="Rhea" id="RHEA-COMP:12418"/>
        <dbReference type="Rhea" id="RHEA-COMP:12419"/>
        <dbReference type="ChEBI" id="CHEBI:15378"/>
        <dbReference type="ChEBI" id="CHEBI:57856"/>
        <dbReference type="ChEBI" id="CHEBI:59789"/>
        <dbReference type="ChEBI" id="CHEBI:90615"/>
        <dbReference type="ChEBI" id="CHEBI:90616"/>
        <dbReference type="EC" id="2.1.1.72"/>
    </reaction>
</comment>
<dbReference type="EMBL" id="QFFF01000001">
    <property type="protein sequence ID" value="PWG01856.1"/>
    <property type="molecule type" value="Genomic_DNA"/>
</dbReference>
<evidence type="ECO:0000256" key="4">
    <source>
        <dbReference type="ARBA" id="ARBA00022679"/>
    </source>
</evidence>
<evidence type="ECO:0000256" key="2">
    <source>
        <dbReference type="ARBA" id="ARBA00011900"/>
    </source>
</evidence>
<dbReference type="Proteomes" id="UP000245916">
    <property type="component" value="Unassembled WGS sequence"/>
</dbReference>
<keyword evidence="5" id="KW-0680">Restriction system</keyword>
<reference evidence="8 9" key="1">
    <citation type="submission" date="2018-05" db="EMBL/GenBank/DDBJ databases">
        <title>Genome of Sphingosinicella humi QZX222.</title>
        <authorList>
            <person name="Qiao Z."/>
            <person name="Wang G."/>
        </authorList>
    </citation>
    <scope>NUCLEOTIDE SEQUENCE [LARGE SCALE GENOMIC DNA]</scope>
    <source>
        <strain evidence="8 9">QZX222</strain>
    </source>
</reference>
<dbReference type="GO" id="GO:0003677">
    <property type="term" value="F:DNA binding"/>
    <property type="evidence" value="ECO:0007669"/>
    <property type="project" value="InterPro"/>
</dbReference>
<dbReference type="OrthoDB" id="9806213at2"/>
<dbReference type="InterPro" id="IPR002052">
    <property type="entry name" value="DNA_methylase_N6_adenine_CS"/>
</dbReference>
<organism evidence="8 9">
    <name type="scientific">Allosphingosinicella humi</name>
    <dbReference type="NCBI Taxonomy" id="2068657"/>
    <lineage>
        <taxon>Bacteria</taxon>
        <taxon>Pseudomonadati</taxon>
        <taxon>Pseudomonadota</taxon>
        <taxon>Alphaproteobacteria</taxon>
        <taxon>Sphingomonadales</taxon>
        <taxon>Sphingomonadaceae</taxon>
        <taxon>Allosphingosinicella</taxon>
    </lineage>
</organism>
<evidence type="ECO:0000259" key="7">
    <source>
        <dbReference type="Pfam" id="PF02384"/>
    </source>
</evidence>
<name>A0A2U2J0J3_9SPHN</name>
<keyword evidence="3" id="KW-0489">Methyltransferase</keyword>
<accession>A0A2U2J0J3</accession>
<keyword evidence="9" id="KW-1185">Reference proteome</keyword>
<dbReference type="InterPro" id="IPR029063">
    <property type="entry name" value="SAM-dependent_MTases_sf"/>
</dbReference>
<dbReference type="SUPFAM" id="SSF53335">
    <property type="entry name" value="S-adenosyl-L-methionine-dependent methyltransferases"/>
    <property type="match status" value="1"/>
</dbReference>
<dbReference type="GO" id="GO:0009307">
    <property type="term" value="P:DNA restriction-modification system"/>
    <property type="evidence" value="ECO:0007669"/>
    <property type="project" value="UniProtKB-KW"/>
</dbReference>
<comment type="caution">
    <text evidence="8">The sequence shown here is derived from an EMBL/GenBank/DDBJ whole genome shotgun (WGS) entry which is preliminary data.</text>
</comment>
<gene>
    <name evidence="8" type="ORF">DF286_02430</name>
</gene>
<feature type="domain" description="DNA methylase adenine-specific" evidence="7">
    <location>
        <begin position="287"/>
        <end position="534"/>
    </location>
</feature>
<dbReference type="AlphaFoldDB" id="A0A2U2J0J3"/>
<evidence type="ECO:0000313" key="9">
    <source>
        <dbReference type="Proteomes" id="UP000245916"/>
    </source>
</evidence>
<evidence type="ECO:0000256" key="5">
    <source>
        <dbReference type="ARBA" id="ARBA00022747"/>
    </source>
</evidence>
<dbReference type="GO" id="GO:0032259">
    <property type="term" value="P:methylation"/>
    <property type="evidence" value="ECO:0007669"/>
    <property type="project" value="UniProtKB-KW"/>
</dbReference>
<dbReference type="GO" id="GO:0008170">
    <property type="term" value="F:N-methyltransferase activity"/>
    <property type="evidence" value="ECO:0007669"/>
    <property type="project" value="InterPro"/>
</dbReference>
<protein>
    <recommendedName>
        <fullName evidence="2">site-specific DNA-methyltransferase (adenine-specific)</fullName>
        <ecNumber evidence="2">2.1.1.72</ecNumber>
    </recommendedName>
</protein>